<evidence type="ECO:0000256" key="4">
    <source>
        <dbReference type="ARBA" id="ARBA00022801"/>
    </source>
</evidence>
<dbReference type="OrthoDB" id="9758209at2"/>
<dbReference type="CDD" id="cd06238">
    <property type="entry name" value="M14-like"/>
    <property type="match status" value="1"/>
</dbReference>
<evidence type="ECO:0000256" key="1">
    <source>
        <dbReference type="ARBA" id="ARBA00001947"/>
    </source>
</evidence>
<dbReference type="SMART" id="SM00631">
    <property type="entry name" value="Zn_pept"/>
    <property type="match status" value="1"/>
</dbReference>
<keyword evidence="9" id="KW-0121">Carboxypeptidase</keyword>
<dbReference type="Pfam" id="PF00246">
    <property type="entry name" value="Peptidase_M14"/>
    <property type="match status" value="1"/>
</dbReference>
<keyword evidence="6" id="KW-0482">Metalloprotease</keyword>
<keyword evidence="4" id="KW-0378">Hydrolase</keyword>
<comment type="cofactor">
    <cofactor evidence="1">
        <name>Zn(2+)</name>
        <dbReference type="ChEBI" id="CHEBI:29105"/>
    </cofactor>
</comment>
<evidence type="ECO:0000256" key="6">
    <source>
        <dbReference type="ARBA" id="ARBA00023049"/>
    </source>
</evidence>
<dbReference type="GO" id="GO:0006508">
    <property type="term" value="P:proteolysis"/>
    <property type="evidence" value="ECO:0007669"/>
    <property type="project" value="UniProtKB-KW"/>
</dbReference>
<sequence length="838" mass="94139">MNRTLFSLFSLLFCAVFGQAQSIKSPDEFLGYPLGSRFTPQHKVISYFDYVSKASSSVKIQRYGETYEHRPLEVAIVASAENSSKLEDIRMNNLKLAGIQQGTASETQPIIVWLSYNVHGNEAVSTEASMRVLYELINPANKQTKEWLKNTIVIIDPCLNPDGHDRYVNFYTERVGKEANVNIATREHQEPWPGGRPNHYLFDLNRDWAWQTQQETQHRMALYNQWLPQIHVDFHEMGINEPYFFAPAAAPYHEALTTWQRDFQVMIGKNNAKYFDQNNWLYFTKEVFDLFYPSYGDTYPMFNGAIGMTYEQGGSGRAGLGVITREGDTLTLAKRIDHHFTTSLSTIEIASQNAGKAVKEFKNYFASAKSNPKGPYKSYVIKGDNFAKLQDFAKLLDRNGIEYGYGSAVKSASGLNYITGKTESFSIEKNDMVISSYQPKSVFLNVLFEPQPKLVDSITYDLTSWALPYSWGLHSYASSASLKPASKTYSKEEKMMIQVQPVAYLCEWNSSASAKFLSALLKNKVNVRFSETEFEVNDKMYTPGTLIITRSGNQGVGDQFDNIVKENAKNFGVELNMTLTAFVNKGPDLGSSSVHMIKAPKVAVLMGDDVSENAFGEVWHFFDQQLNYPIDVIDAGTFSRVKLSDYDVVILPNGSYSFLSVDKEFGKIKDWLNGGGRLIAMEYAVAQLAGKTGISLKTKTEAEETAKTEDVSVIKYQSRARGDLSETSIGSIYKIKLDNSHPLAFGYKDAYFSLRQDVNTYQFLPKGNWNVGVIGENGLVSGFVGYKAKSKLKNTLIFGVEESGRGQIVYLADNPLFRSFWESGKLLFSNAVFLVGQE</sequence>
<name>H8KLZ0_SOLCM</name>
<dbReference type="GO" id="GO:0005615">
    <property type="term" value="C:extracellular space"/>
    <property type="evidence" value="ECO:0007669"/>
    <property type="project" value="TreeGrafter"/>
</dbReference>
<dbReference type="EMBL" id="CP003349">
    <property type="protein sequence ID" value="AFD08718.1"/>
    <property type="molecule type" value="Genomic_DNA"/>
</dbReference>
<dbReference type="SUPFAM" id="SSF53187">
    <property type="entry name" value="Zn-dependent exopeptidases"/>
    <property type="match status" value="1"/>
</dbReference>
<dbReference type="CDD" id="cd03143">
    <property type="entry name" value="A4_beta-galactosidase_middle_domain"/>
    <property type="match status" value="1"/>
</dbReference>
<dbReference type="PANTHER" id="PTHR11705:SF143">
    <property type="entry name" value="SLL0236 PROTEIN"/>
    <property type="match status" value="1"/>
</dbReference>
<dbReference type="GO" id="GO:0004181">
    <property type="term" value="F:metallocarboxypeptidase activity"/>
    <property type="evidence" value="ECO:0007669"/>
    <property type="project" value="InterPro"/>
</dbReference>
<feature type="signal peptide" evidence="7">
    <location>
        <begin position="1"/>
        <end position="20"/>
    </location>
</feature>
<protein>
    <submittedName>
        <fullName evidence="9">Zinc carboxypeptidase</fullName>
    </submittedName>
</protein>
<dbReference type="STRING" id="929556.Solca_3718"/>
<feature type="chain" id="PRO_5003615073" evidence="7">
    <location>
        <begin position="21"/>
        <end position="838"/>
    </location>
</feature>
<comment type="similarity">
    <text evidence="2">Belongs to the peptidase M14 family.</text>
</comment>
<keyword evidence="3" id="KW-0645">Protease</keyword>
<organism evidence="9 10">
    <name type="scientific">Solitalea canadensis (strain ATCC 29591 / DSM 3403 / JCM 21819 / LMG 8368 / NBRC 15130 / NCIMB 12057 / USAM 9D)</name>
    <name type="common">Flexibacter canadensis</name>
    <dbReference type="NCBI Taxonomy" id="929556"/>
    <lineage>
        <taxon>Bacteria</taxon>
        <taxon>Pseudomonadati</taxon>
        <taxon>Bacteroidota</taxon>
        <taxon>Sphingobacteriia</taxon>
        <taxon>Sphingobacteriales</taxon>
        <taxon>Sphingobacteriaceae</taxon>
        <taxon>Solitalea</taxon>
    </lineage>
</organism>
<evidence type="ECO:0000313" key="9">
    <source>
        <dbReference type="EMBL" id="AFD08718.1"/>
    </source>
</evidence>
<dbReference type="InterPro" id="IPR000834">
    <property type="entry name" value="Peptidase_M14"/>
</dbReference>
<dbReference type="GO" id="GO:0008270">
    <property type="term" value="F:zinc ion binding"/>
    <property type="evidence" value="ECO:0007669"/>
    <property type="project" value="InterPro"/>
</dbReference>
<evidence type="ECO:0000256" key="7">
    <source>
        <dbReference type="SAM" id="SignalP"/>
    </source>
</evidence>
<keyword evidence="5" id="KW-0862">Zinc</keyword>
<dbReference type="RefSeq" id="WP_014681941.1">
    <property type="nucleotide sequence ID" value="NC_017770.1"/>
</dbReference>
<dbReference type="PANTHER" id="PTHR11705">
    <property type="entry name" value="PROTEASE FAMILY M14 CARBOXYPEPTIDASE A,B"/>
    <property type="match status" value="1"/>
</dbReference>
<dbReference type="HOGENOM" id="CLU_323582_0_0_10"/>
<dbReference type="InterPro" id="IPR029062">
    <property type="entry name" value="Class_I_gatase-like"/>
</dbReference>
<dbReference type="eggNOG" id="COG2866">
    <property type="taxonomic scope" value="Bacteria"/>
</dbReference>
<feature type="domain" description="Peptidase M14" evidence="8">
    <location>
        <begin position="38"/>
        <end position="309"/>
    </location>
</feature>
<dbReference type="Gene3D" id="3.40.50.880">
    <property type="match status" value="1"/>
</dbReference>
<evidence type="ECO:0000256" key="2">
    <source>
        <dbReference type="ARBA" id="ARBA00005988"/>
    </source>
</evidence>
<dbReference type="Gene3D" id="3.40.630.10">
    <property type="entry name" value="Zn peptidases"/>
    <property type="match status" value="1"/>
</dbReference>
<dbReference type="Proteomes" id="UP000007590">
    <property type="component" value="Chromosome"/>
</dbReference>
<evidence type="ECO:0000256" key="3">
    <source>
        <dbReference type="ARBA" id="ARBA00022670"/>
    </source>
</evidence>
<evidence type="ECO:0000259" key="8">
    <source>
        <dbReference type="SMART" id="SM00631"/>
    </source>
</evidence>
<reference evidence="9" key="1">
    <citation type="submission" date="2012-02" db="EMBL/GenBank/DDBJ databases">
        <title>The complete genome of Solitalea canadensis DSM 3403.</title>
        <authorList>
            <consortium name="US DOE Joint Genome Institute (JGI-PGF)"/>
            <person name="Lucas S."/>
            <person name="Copeland A."/>
            <person name="Lapidus A."/>
            <person name="Glavina del Rio T."/>
            <person name="Dalin E."/>
            <person name="Tice H."/>
            <person name="Bruce D."/>
            <person name="Goodwin L."/>
            <person name="Pitluck S."/>
            <person name="Peters L."/>
            <person name="Ovchinnikova G."/>
            <person name="Lu M."/>
            <person name="Kyrpides N."/>
            <person name="Mavromatis K."/>
            <person name="Ivanova N."/>
            <person name="Brettin T."/>
            <person name="Detter J.C."/>
            <person name="Han C."/>
            <person name="Larimer F."/>
            <person name="Land M."/>
            <person name="Hauser L."/>
            <person name="Markowitz V."/>
            <person name="Cheng J.-F."/>
            <person name="Hugenholtz P."/>
            <person name="Woyke T."/>
            <person name="Wu D."/>
            <person name="Spring S."/>
            <person name="Schroeder M."/>
            <person name="Kopitz M."/>
            <person name="Brambilla E."/>
            <person name="Klenk H.-P."/>
            <person name="Eisen J.A."/>
        </authorList>
    </citation>
    <scope>NUCLEOTIDE SEQUENCE</scope>
    <source>
        <strain evidence="9">DSM 3403</strain>
    </source>
</reference>
<evidence type="ECO:0000313" key="10">
    <source>
        <dbReference type="Proteomes" id="UP000007590"/>
    </source>
</evidence>
<dbReference type="AlphaFoldDB" id="H8KLZ0"/>
<evidence type="ECO:0000256" key="5">
    <source>
        <dbReference type="ARBA" id="ARBA00022833"/>
    </source>
</evidence>
<dbReference type="SUPFAM" id="SSF52317">
    <property type="entry name" value="Class I glutamine amidotransferase-like"/>
    <property type="match status" value="1"/>
</dbReference>
<accession>H8KLZ0</accession>
<keyword evidence="7" id="KW-0732">Signal</keyword>
<keyword evidence="10" id="KW-1185">Reference proteome</keyword>
<dbReference type="KEGG" id="scn:Solca_3718"/>
<gene>
    <name evidence="9" type="ordered locus">Solca_3718</name>
</gene>
<proteinExistence type="inferred from homology"/>